<reference evidence="1" key="1">
    <citation type="submission" date="2018-02" db="EMBL/GenBank/DDBJ databases">
        <title>Rhizophora mucronata_Transcriptome.</title>
        <authorList>
            <person name="Meera S.P."/>
            <person name="Sreeshan A."/>
            <person name="Augustine A."/>
        </authorList>
    </citation>
    <scope>NUCLEOTIDE SEQUENCE</scope>
    <source>
        <tissue evidence="1">Leaf</tissue>
    </source>
</reference>
<organism evidence="1">
    <name type="scientific">Rhizophora mucronata</name>
    <name type="common">Asiatic mangrove</name>
    <dbReference type="NCBI Taxonomy" id="61149"/>
    <lineage>
        <taxon>Eukaryota</taxon>
        <taxon>Viridiplantae</taxon>
        <taxon>Streptophyta</taxon>
        <taxon>Embryophyta</taxon>
        <taxon>Tracheophyta</taxon>
        <taxon>Spermatophyta</taxon>
        <taxon>Magnoliopsida</taxon>
        <taxon>eudicotyledons</taxon>
        <taxon>Gunneridae</taxon>
        <taxon>Pentapetalae</taxon>
        <taxon>rosids</taxon>
        <taxon>fabids</taxon>
        <taxon>Malpighiales</taxon>
        <taxon>Rhizophoraceae</taxon>
        <taxon>Rhizophora</taxon>
    </lineage>
</organism>
<dbReference type="EMBL" id="GGEC01061500">
    <property type="protein sequence ID" value="MBX41984.1"/>
    <property type="molecule type" value="Transcribed_RNA"/>
</dbReference>
<proteinExistence type="predicted"/>
<protein>
    <submittedName>
        <fullName evidence="1">Uncharacterized protein</fullName>
    </submittedName>
</protein>
<evidence type="ECO:0000313" key="1">
    <source>
        <dbReference type="EMBL" id="MBX41984.1"/>
    </source>
</evidence>
<sequence>MRVCFFPLFFGNILTVNQIKG</sequence>
<dbReference type="AlphaFoldDB" id="A0A2P2NHQ3"/>
<name>A0A2P2NHQ3_RHIMU</name>
<accession>A0A2P2NHQ3</accession>